<dbReference type="HOGENOM" id="CLU_1958998_0_0_1"/>
<name>F2TB69_AJEDA</name>
<dbReference type="OrthoDB" id="10591467at2759"/>
<dbReference type="AlphaFoldDB" id="F2TB69"/>
<reference evidence="2" key="1">
    <citation type="submission" date="2010-03" db="EMBL/GenBank/DDBJ databases">
        <title>Annotation of Blastomyces dermatitidis strain ATCC 18188.</title>
        <authorList>
            <consortium name="The Broad Institute Genome Sequencing Platform"/>
            <consortium name="Broad Institute Genome Sequencing Center for Infectious Disease."/>
            <person name="Cuomo C."/>
            <person name="Klein B."/>
            <person name="Sullivan T."/>
            <person name="Heitman J."/>
            <person name="Young S."/>
            <person name="Zeng Q."/>
            <person name="Gargeya S."/>
            <person name="Alvarado L."/>
            <person name="Berlin A.M."/>
            <person name="Chapman S.B."/>
            <person name="Chen Z."/>
            <person name="Freedman E."/>
            <person name="Gellesch M."/>
            <person name="Goldberg J."/>
            <person name="Griggs A."/>
            <person name="Gujja S."/>
            <person name="Heilman E."/>
            <person name="Heiman D."/>
            <person name="Howarth C."/>
            <person name="Mehta T."/>
            <person name="Neiman D."/>
            <person name="Pearson M."/>
            <person name="Roberts A."/>
            <person name="Saif S."/>
            <person name="Shea T."/>
            <person name="Shenoy N."/>
            <person name="Sisk P."/>
            <person name="Stolte C."/>
            <person name="Sykes S."/>
            <person name="White J."/>
            <person name="Yandava C."/>
            <person name="Haas B."/>
            <person name="Nusbaum C."/>
            <person name="Birren B."/>
        </authorList>
    </citation>
    <scope>NUCLEOTIDE SEQUENCE</scope>
    <source>
        <strain evidence="2">ATCC 18188</strain>
    </source>
</reference>
<dbReference type="EMBL" id="GG749420">
    <property type="protein sequence ID" value="EGE80482.1"/>
    <property type="molecule type" value="Genomic_DNA"/>
</dbReference>
<dbReference type="Proteomes" id="UP000007802">
    <property type="component" value="Unassembled WGS sequence"/>
</dbReference>
<feature type="compositionally biased region" description="Polar residues" evidence="1">
    <location>
        <begin position="111"/>
        <end position="127"/>
    </location>
</feature>
<organism evidence="2">
    <name type="scientific">Ajellomyces dermatitidis (strain ATCC 18188 / CBS 674.68)</name>
    <name type="common">Blastomyces dermatitidis</name>
    <dbReference type="NCBI Taxonomy" id="653446"/>
    <lineage>
        <taxon>Eukaryota</taxon>
        <taxon>Fungi</taxon>
        <taxon>Dikarya</taxon>
        <taxon>Ascomycota</taxon>
        <taxon>Pezizomycotina</taxon>
        <taxon>Eurotiomycetes</taxon>
        <taxon>Eurotiomycetidae</taxon>
        <taxon>Onygenales</taxon>
        <taxon>Ajellomycetaceae</taxon>
        <taxon>Blastomyces</taxon>
    </lineage>
</organism>
<proteinExistence type="predicted"/>
<evidence type="ECO:0000313" key="2">
    <source>
        <dbReference type="EMBL" id="EGE80482.1"/>
    </source>
</evidence>
<gene>
    <name evidence="2" type="ORF">BDDG_03423</name>
</gene>
<feature type="region of interest" description="Disordered" evidence="1">
    <location>
        <begin position="109"/>
        <end position="133"/>
    </location>
</feature>
<sequence>MQHLFSGALVGECNILCTKDVFEFGLPGSKMHYTQSMLRALIDQDTSDSRASHGIVMGCNPGEKSTLAQLSAETFLGREPGEQATLSPSTFEFLKARGLERNQSKAKATAVLSTRATSNVGTANLEASTPGPV</sequence>
<accession>F2TB69</accession>
<protein>
    <submittedName>
        <fullName evidence="2">Uncharacterized protein</fullName>
    </submittedName>
</protein>
<evidence type="ECO:0000256" key="1">
    <source>
        <dbReference type="SAM" id="MobiDB-lite"/>
    </source>
</evidence>